<comment type="subcellular location">
    <subcellularLocation>
        <location evidence="1">Cytoplasm</location>
        <location evidence="1">Cytosol</location>
    </subcellularLocation>
</comment>
<dbReference type="InterPro" id="IPR011029">
    <property type="entry name" value="DEATH-like_dom_sf"/>
</dbReference>
<sequence length="229" mass="26078">MMLYNRNLFEGGRGFLQERNYICRSSAVHFLAMDFIVDDLTSQAREAIYKYCADVSNQRMPVGTSQAPVSRYLAGGSRSVANPFQAWGAGVATGRGPGVYPNPAAPWVEHDNISTMLEEDMIMQMYRNSADGEHFMDRNRAALVVRMSDTNIMLVMDELLSEKILNDVQYNTVRSNRASHEMMRKLYDYARAWGPNQKDTFISILSKYDKWLILDLMEKENQSLNSSAT</sequence>
<keyword evidence="5" id="KW-0395">Inflammatory response</keyword>
<dbReference type="Bgee" id="ENSXETG00000034437">
    <property type="expression patterns" value="Expressed in heart and 6 other cell types or tissues"/>
</dbReference>
<dbReference type="Ensembl" id="ENSXETT00000119761">
    <property type="protein sequence ID" value="ENSXETP00000109880"/>
    <property type="gene ID" value="ENSXETG00000034437"/>
</dbReference>
<dbReference type="PANTHER" id="PTHR46985:SF2">
    <property type="entry name" value="APOPTOSIS-ASSOCIATED SPECK-LIKE PROTEIN CONTAINING A CARD"/>
    <property type="match status" value="1"/>
</dbReference>
<dbReference type="GO" id="GO:0006954">
    <property type="term" value="P:inflammatory response"/>
    <property type="evidence" value="ECO:0007669"/>
    <property type="project" value="UniProtKB-KW"/>
</dbReference>
<dbReference type="PROSITE" id="PS50209">
    <property type="entry name" value="CARD"/>
    <property type="match status" value="1"/>
</dbReference>
<dbReference type="GO" id="GO:0042981">
    <property type="term" value="P:regulation of apoptotic process"/>
    <property type="evidence" value="ECO:0007669"/>
    <property type="project" value="InterPro"/>
</dbReference>
<reference evidence="7" key="2">
    <citation type="submission" date="2021-03" db="UniProtKB">
        <authorList>
            <consortium name="Ensembl"/>
        </authorList>
    </citation>
    <scope>IDENTIFICATION</scope>
</reference>
<dbReference type="Gene3D" id="1.10.533.10">
    <property type="entry name" value="Death Domain, Fas"/>
    <property type="match status" value="1"/>
</dbReference>
<dbReference type="SUPFAM" id="SSF47986">
    <property type="entry name" value="DEATH domain"/>
    <property type="match status" value="1"/>
</dbReference>
<keyword evidence="4" id="KW-0391">Immunity</keyword>
<dbReference type="Pfam" id="PF00619">
    <property type="entry name" value="CARD"/>
    <property type="match status" value="1"/>
</dbReference>
<dbReference type="GO" id="GO:0045087">
    <property type="term" value="P:innate immune response"/>
    <property type="evidence" value="ECO:0007669"/>
    <property type="project" value="UniProtKB-KW"/>
</dbReference>
<accession>A0A803JPH6</accession>
<reference evidence="7" key="1">
    <citation type="journal article" date="2010" name="Science">
        <title>The genome of the Western clawed frog Xenopus tropicalis.</title>
        <authorList>
            <person name="Hellsten U."/>
            <person name="Harland R.M."/>
            <person name="Gilchrist M.J."/>
            <person name="Hendrix D."/>
            <person name="Jurka J."/>
            <person name="Kapitonov V."/>
            <person name="Ovcharenko I."/>
            <person name="Putnam N.H."/>
            <person name="Shu S."/>
            <person name="Taher L."/>
            <person name="Blitz I.L."/>
            <person name="Blumberg B."/>
            <person name="Dichmann D.S."/>
            <person name="Dubchak I."/>
            <person name="Amaya E."/>
            <person name="Detter J.C."/>
            <person name="Fletcher R."/>
            <person name="Gerhard D.S."/>
            <person name="Goodstein D."/>
            <person name="Graves T."/>
            <person name="Grigoriev I.V."/>
            <person name="Grimwood J."/>
            <person name="Kawashima T."/>
            <person name="Lindquist E."/>
            <person name="Lucas S.M."/>
            <person name="Mead P.E."/>
            <person name="Mitros T."/>
            <person name="Ogino H."/>
            <person name="Ohta Y."/>
            <person name="Poliakov A.V."/>
            <person name="Pollet N."/>
            <person name="Robert J."/>
            <person name="Salamov A."/>
            <person name="Sater A.K."/>
            <person name="Schmutz J."/>
            <person name="Terry A."/>
            <person name="Vize P.D."/>
            <person name="Warren W.C."/>
            <person name="Wells D."/>
            <person name="Wills A."/>
            <person name="Wilson R.K."/>
            <person name="Zimmerman L.B."/>
            <person name="Zorn A.M."/>
            <person name="Grainger R."/>
            <person name="Grammer T."/>
            <person name="Khokha M.K."/>
            <person name="Richardson P.M."/>
            <person name="Rokhsar D.S."/>
        </authorList>
    </citation>
    <scope>NUCLEOTIDE SEQUENCE [LARGE SCALE GENOMIC DNA]</scope>
    <source>
        <strain evidence="7">Nigerian</strain>
    </source>
</reference>
<dbReference type="InterPro" id="IPR051249">
    <property type="entry name" value="NLRP_Inflammasome"/>
</dbReference>
<organism evidence="7">
    <name type="scientific">Xenopus tropicalis</name>
    <name type="common">Western clawed frog</name>
    <name type="synonym">Silurana tropicalis</name>
    <dbReference type="NCBI Taxonomy" id="8364"/>
    <lineage>
        <taxon>Eukaryota</taxon>
        <taxon>Metazoa</taxon>
        <taxon>Chordata</taxon>
        <taxon>Craniata</taxon>
        <taxon>Vertebrata</taxon>
        <taxon>Euteleostomi</taxon>
        <taxon>Amphibia</taxon>
        <taxon>Batrachia</taxon>
        <taxon>Anura</taxon>
        <taxon>Pipoidea</taxon>
        <taxon>Pipidae</taxon>
        <taxon>Xenopodinae</taxon>
        <taxon>Xenopus</taxon>
        <taxon>Silurana</taxon>
    </lineage>
</organism>
<dbReference type="InParanoid" id="A0A803JPH6"/>
<evidence type="ECO:0000256" key="3">
    <source>
        <dbReference type="ARBA" id="ARBA00022588"/>
    </source>
</evidence>
<evidence type="ECO:0000256" key="2">
    <source>
        <dbReference type="ARBA" id="ARBA00022490"/>
    </source>
</evidence>
<dbReference type="InterPro" id="IPR001315">
    <property type="entry name" value="CARD"/>
</dbReference>
<evidence type="ECO:0000313" key="7">
    <source>
        <dbReference type="Ensembl" id="ENSXETP00000109880"/>
    </source>
</evidence>
<dbReference type="GO" id="GO:0005829">
    <property type="term" value="C:cytosol"/>
    <property type="evidence" value="ECO:0007669"/>
    <property type="project" value="UniProtKB-SubCell"/>
</dbReference>
<keyword evidence="3" id="KW-0399">Innate immunity</keyword>
<evidence type="ECO:0000256" key="5">
    <source>
        <dbReference type="ARBA" id="ARBA00023198"/>
    </source>
</evidence>
<proteinExistence type="predicted"/>
<name>A0A803JPH6_XENTR</name>
<protein>
    <recommendedName>
        <fullName evidence="6">CARD domain-containing protein</fullName>
    </recommendedName>
</protein>
<dbReference type="CDD" id="cd08330">
    <property type="entry name" value="CARD_ASC_NALP1"/>
    <property type="match status" value="1"/>
</dbReference>
<evidence type="ECO:0000259" key="6">
    <source>
        <dbReference type="PROSITE" id="PS50209"/>
    </source>
</evidence>
<dbReference type="GeneTree" id="ENSGT01070000256401"/>
<evidence type="ECO:0000256" key="1">
    <source>
        <dbReference type="ARBA" id="ARBA00004514"/>
    </source>
</evidence>
<dbReference type="InterPro" id="IPR033516">
    <property type="entry name" value="CARD8/ASC/NALP1_CARD"/>
</dbReference>
<evidence type="ECO:0000256" key="4">
    <source>
        <dbReference type="ARBA" id="ARBA00022859"/>
    </source>
</evidence>
<dbReference type="PANTHER" id="PTHR46985">
    <property type="entry name" value="NACHT, LRR AND PYD DOMAINS-CONTAINING PROTEIN 1"/>
    <property type="match status" value="1"/>
</dbReference>
<feature type="domain" description="CARD" evidence="6">
    <location>
        <begin position="128"/>
        <end position="220"/>
    </location>
</feature>
<keyword evidence="2" id="KW-0963">Cytoplasm</keyword>
<dbReference type="AlphaFoldDB" id="A0A803JPH6"/>